<gene>
    <name evidence="1" type="ORF">ALQ41_103209</name>
</gene>
<accession>A0A3M4MNW7</accession>
<comment type="caution">
    <text evidence="1">The sequence shown here is derived from an EMBL/GenBank/DDBJ whole genome shotgun (WGS) entry which is preliminary data.</text>
</comment>
<evidence type="ECO:0000313" key="2">
    <source>
        <dbReference type="Proteomes" id="UP000280599"/>
    </source>
</evidence>
<dbReference type="Pfam" id="PF03321">
    <property type="entry name" value="GH3"/>
    <property type="match status" value="1"/>
</dbReference>
<dbReference type="EMBL" id="RBPT01000536">
    <property type="protein sequence ID" value="RMO35364.1"/>
    <property type="molecule type" value="Genomic_DNA"/>
</dbReference>
<organism evidence="1 2">
    <name type="scientific">Pseudomonas savastanoi pv. glycinea</name>
    <name type="common">Pseudomonas syringae pv. glycinea</name>
    <dbReference type="NCBI Taxonomy" id="318"/>
    <lineage>
        <taxon>Bacteria</taxon>
        <taxon>Pseudomonadati</taxon>
        <taxon>Pseudomonadota</taxon>
        <taxon>Gammaproteobacteria</taxon>
        <taxon>Pseudomonadales</taxon>
        <taxon>Pseudomonadaceae</taxon>
        <taxon>Pseudomonas</taxon>
    </lineage>
</organism>
<reference evidence="1 2" key="1">
    <citation type="submission" date="2018-08" db="EMBL/GenBank/DDBJ databases">
        <title>Recombination of ecologically and evolutionarily significant loci maintains genetic cohesion in the Pseudomonas syringae species complex.</title>
        <authorList>
            <person name="Dillon M."/>
            <person name="Thakur S."/>
            <person name="Almeida R.N.D."/>
            <person name="Weir B.S."/>
            <person name="Guttman D.S."/>
        </authorList>
    </citation>
    <scope>NUCLEOTIDE SEQUENCE [LARGE SCALE GENOMIC DNA]</scope>
    <source>
        <strain evidence="1 2">ICMP 867</strain>
    </source>
</reference>
<dbReference type="RefSeq" id="WP_147458151.1">
    <property type="nucleotide sequence ID" value="NZ_RBOT01000513.1"/>
</dbReference>
<feature type="non-terminal residue" evidence="1">
    <location>
        <position position="94"/>
    </location>
</feature>
<protein>
    <submittedName>
        <fullName evidence="1">Uncharacterized protein</fullName>
    </submittedName>
</protein>
<evidence type="ECO:0000313" key="1">
    <source>
        <dbReference type="EMBL" id="RMO35364.1"/>
    </source>
</evidence>
<name>A0A3M4MNW7_PSESG</name>
<sequence length="94" mass="11165">MSRKNLPIDWYGRKNEFLHECVIAYDQYMTSLKHPKQAQLEVLQDIIGISRNALHWREHGYNDSVTDEESFRNILPIMRYEDFEPYGRSEVAGC</sequence>
<dbReference type="AlphaFoldDB" id="A0A3M4MNW7"/>
<proteinExistence type="predicted"/>
<dbReference type="Proteomes" id="UP000280599">
    <property type="component" value="Unassembled WGS sequence"/>
</dbReference>